<keyword evidence="6" id="KW-0393">Immunoglobulin domain</keyword>
<evidence type="ECO:0000259" key="11">
    <source>
        <dbReference type="PROSITE" id="PS50853"/>
    </source>
</evidence>
<dbReference type="SUPFAM" id="SSF49265">
    <property type="entry name" value="Fibronectin type III"/>
    <property type="match status" value="1"/>
</dbReference>
<dbReference type="Pfam" id="PF07679">
    <property type="entry name" value="I-set"/>
    <property type="match status" value="1"/>
</dbReference>
<evidence type="ECO:0000313" key="12">
    <source>
        <dbReference type="Proteomes" id="UP001318040"/>
    </source>
</evidence>
<dbReference type="InterPro" id="IPR000483">
    <property type="entry name" value="Cys-rich_flank_reg_C"/>
</dbReference>
<dbReference type="InterPro" id="IPR013783">
    <property type="entry name" value="Ig-like_fold"/>
</dbReference>
<evidence type="ECO:0000256" key="8">
    <source>
        <dbReference type="SAM" id="Phobius"/>
    </source>
</evidence>
<sequence>MANPWRAVSLALAAVLGAATLVTSQCPSRCMCEVRPWFTPNSLYQEAATVDCNDLRLREVPRNLSEGAQVLLLQSNGIAEMGAELAALGNLTELDLSQNNLTHAGSPSFAGLGQLVILHLEENVISELAEGELRDLGGLQELYVNHNQIESVHPGAFLGLRSLIRLHLNSNRLRAIDSRWFEFTPNLEILMVGANPVRQVEDMNFMPLSKLRSLVLAGMGLRAVPENALMGLDNLESLSFYDNKLAAVPRLALRKVPSLKFLDLNKNPVAVIREGDFRSMLQLKELGVNNMMELVAIDRHALDDLPQLTKLEVTNNPRLSFVHPDSLRAIPRLETLMLNNNDLSALHRRTVDALPNLREVNLHGNPIRCDCIVRWMTGNATRVRFMEPQSTRCVSPAEHEGSPVRSVPSSDVADGCLPAIAHGAFPSGATADPGATLSFVCRAVAEPPADIYWVTPSGDSVAPGGASDKYRLSEEGTLEILDVRYEDTGLYTCVARNSEGLDSRAVTVQVNGSVPHVPGRLLSLDVLSVAARSVLVSWRLRPGGRAPDLRWTSATVRIGSPRVAFTARVPVSVHEYNLTRLQPRTEYEVCLAVSAAPRGSGRAERSCVNVTTRAERPGAPAGEEGYRGGDAVGRGTGAAALAVALGSALGLAALLALLACSALRGRRQRCHLPSHLDLQQQQRRRRRRRWHQRRRCQRYCERPLRKFSAGSCSSLQELQPPPPLWEEERGAEGWPVPGRVGGGGGCDFRETQLNGINGKN</sequence>
<evidence type="ECO:0000256" key="1">
    <source>
        <dbReference type="ARBA" id="ARBA00022614"/>
    </source>
</evidence>
<keyword evidence="1" id="KW-0433">Leucine-rich repeat</keyword>
<evidence type="ECO:0000256" key="5">
    <source>
        <dbReference type="ARBA" id="ARBA00023180"/>
    </source>
</evidence>
<dbReference type="InterPro" id="IPR001611">
    <property type="entry name" value="Leu-rich_rpt"/>
</dbReference>
<feature type="domain" description="Fibronectin type-III" evidence="11">
    <location>
        <begin position="517"/>
        <end position="615"/>
    </location>
</feature>
<dbReference type="CDD" id="cd00063">
    <property type="entry name" value="FN3"/>
    <property type="match status" value="1"/>
</dbReference>
<dbReference type="SMART" id="SM00082">
    <property type="entry name" value="LRRCT"/>
    <property type="match status" value="1"/>
</dbReference>
<dbReference type="InterPro" id="IPR003599">
    <property type="entry name" value="Ig_sub"/>
</dbReference>
<keyword evidence="5" id="KW-0325">Glycoprotein</keyword>
<dbReference type="InterPro" id="IPR036116">
    <property type="entry name" value="FN3_sf"/>
</dbReference>
<keyword evidence="2 9" id="KW-0732">Signal</keyword>
<dbReference type="Gene3D" id="2.60.40.10">
    <property type="entry name" value="Immunoglobulins"/>
    <property type="match status" value="2"/>
</dbReference>
<feature type="signal peptide" evidence="9">
    <location>
        <begin position="1"/>
        <end position="24"/>
    </location>
</feature>
<feature type="domain" description="Ig-like" evidence="10">
    <location>
        <begin position="418"/>
        <end position="509"/>
    </location>
</feature>
<keyword evidence="8" id="KW-0472">Membrane</keyword>
<evidence type="ECO:0000259" key="10">
    <source>
        <dbReference type="PROSITE" id="PS50835"/>
    </source>
</evidence>
<keyword evidence="12" id="KW-1185">Reference proteome</keyword>
<dbReference type="InterPro" id="IPR003591">
    <property type="entry name" value="Leu-rich_rpt_typical-subtyp"/>
</dbReference>
<evidence type="ECO:0000256" key="4">
    <source>
        <dbReference type="ARBA" id="ARBA00023157"/>
    </source>
</evidence>
<dbReference type="InterPro" id="IPR032675">
    <property type="entry name" value="LRR_dom_sf"/>
</dbReference>
<dbReference type="Gene3D" id="3.80.10.10">
    <property type="entry name" value="Ribonuclease Inhibitor"/>
    <property type="match status" value="2"/>
</dbReference>
<evidence type="ECO:0000256" key="3">
    <source>
        <dbReference type="ARBA" id="ARBA00022737"/>
    </source>
</evidence>
<feature type="region of interest" description="Disordered" evidence="7">
    <location>
        <begin position="712"/>
        <end position="747"/>
    </location>
</feature>
<dbReference type="AlphaFoldDB" id="A0AAJ7X8K7"/>
<protein>
    <submittedName>
        <fullName evidence="13">Leucine-rich repeat neuronal protein 1-like</fullName>
    </submittedName>
</protein>
<dbReference type="InterPro" id="IPR013098">
    <property type="entry name" value="Ig_I-set"/>
</dbReference>
<dbReference type="SMART" id="SM00060">
    <property type="entry name" value="FN3"/>
    <property type="match status" value="1"/>
</dbReference>
<dbReference type="PANTHER" id="PTHR45712">
    <property type="entry name" value="AGAP008170-PA"/>
    <property type="match status" value="1"/>
</dbReference>
<accession>A0AAJ7X8K7</accession>
<dbReference type="InterPro" id="IPR007110">
    <property type="entry name" value="Ig-like_dom"/>
</dbReference>
<dbReference type="PROSITE" id="PS50835">
    <property type="entry name" value="IG_LIKE"/>
    <property type="match status" value="1"/>
</dbReference>
<dbReference type="FunFam" id="3.80.10.10:FF:000074">
    <property type="entry name" value="Leucine-rich repeat neuronal protein 1"/>
    <property type="match status" value="1"/>
</dbReference>
<feature type="chain" id="PRO_5042518333" evidence="9">
    <location>
        <begin position="25"/>
        <end position="760"/>
    </location>
</feature>
<evidence type="ECO:0000256" key="9">
    <source>
        <dbReference type="SAM" id="SignalP"/>
    </source>
</evidence>
<proteinExistence type="predicted"/>
<dbReference type="SMART" id="SM00369">
    <property type="entry name" value="LRR_TYP"/>
    <property type="match status" value="9"/>
</dbReference>
<dbReference type="PROSITE" id="PS51450">
    <property type="entry name" value="LRR"/>
    <property type="match status" value="2"/>
</dbReference>
<keyword evidence="8" id="KW-1133">Transmembrane helix</keyword>
<evidence type="ECO:0000256" key="6">
    <source>
        <dbReference type="ARBA" id="ARBA00023319"/>
    </source>
</evidence>
<organism evidence="12 13">
    <name type="scientific">Petromyzon marinus</name>
    <name type="common">Sea lamprey</name>
    <dbReference type="NCBI Taxonomy" id="7757"/>
    <lineage>
        <taxon>Eukaryota</taxon>
        <taxon>Metazoa</taxon>
        <taxon>Chordata</taxon>
        <taxon>Craniata</taxon>
        <taxon>Vertebrata</taxon>
        <taxon>Cyclostomata</taxon>
        <taxon>Hyperoartia</taxon>
        <taxon>Petromyzontiformes</taxon>
        <taxon>Petromyzontidae</taxon>
        <taxon>Petromyzon</taxon>
    </lineage>
</organism>
<dbReference type="InterPro" id="IPR050333">
    <property type="entry name" value="SLRP"/>
</dbReference>
<feature type="transmembrane region" description="Helical" evidence="8">
    <location>
        <begin position="637"/>
        <end position="659"/>
    </location>
</feature>
<dbReference type="Pfam" id="PF13855">
    <property type="entry name" value="LRR_8"/>
    <property type="match status" value="4"/>
</dbReference>
<dbReference type="SMART" id="SM00409">
    <property type="entry name" value="IG"/>
    <property type="match status" value="1"/>
</dbReference>
<evidence type="ECO:0000256" key="7">
    <source>
        <dbReference type="SAM" id="MobiDB-lite"/>
    </source>
</evidence>
<dbReference type="InterPro" id="IPR003961">
    <property type="entry name" value="FN3_dom"/>
</dbReference>
<evidence type="ECO:0000313" key="13">
    <source>
        <dbReference type="RefSeq" id="XP_032825529.1"/>
    </source>
</evidence>
<keyword evidence="3" id="KW-0677">Repeat</keyword>
<gene>
    <name evidence="13" type="primary">LOC116951166</name>
</gene>
<dbReference type="RefSeq" id="XP_032825529.1">
    <property type="nucleotide sequence ID" value="XM_032969638.1"/>
</dbReference>
<dbReference type="SUPFAM" id="SSF48726">
    <property type="entry name" value="Immunoglobulin"/>
    <property type="match status" value="1"/>
</dbReference>
<name>A0AAJ7X8K7_PETMA</name>
<reference evidence="13" key="1">
    <citation type="submission" date="2025-08" db="UniProtKB">
        <authorList>
            <consortium name="RefSeq"/>
        </authorList>
    </citation>
    <scope>IDENTIFICATION</scope>
    <source>
        <tissue evidence="13">Sperm</tissue>
    </source>
</reference>
<dbReference type="Proteomes" id="UP001318040">
    <property type="component" value="Chromosome 42"/>
</dbReference>
<dbReference type="InterPro" id="IPR036179">
    <property type="entry name" value="Ig-like_dom_sf"/>
</dbReference>
<keyword evidence="4" id="KW-1015">Disulfide bond</keyword>
<dbReference type="SMART" id="SM00408">
    <property type="entry name" value="IGc2"/>
    <property type="match status" value="1"/>
</dbReference>
<dbReference type="PROSITE" id="PS50853">
    <property type="entry name" value="FN3"/>
    <property type="match status" value="1"/>
</dbReference>
<dbReference type="InterPro" id="IPR003598">
    <property type="entry name" value="Ig_sub2"/>
</dbReference>
<evidence type="ECO:0000256" key="2">
    <source>
        <dbReference type="ARBA" id="ARBA00022729"/>
    </source>
</evidence>
<dbReference type="PANTHER" id="PTHR45712:SF22">
    <property type="entry name" value="INSULIN-LIKE GROWTH FACTOR-BINDING PROTEIN COMPLEX ACID LABILE SUBUNIT"/>
    <property type="match status" value="1"/>
</dbReference>
<dbReference type="SUPFAM" id="SSF52058">
    <property type="entry name" value="L domain-like"/>
    <property type="match status" value="1"/>
</dbReference>
<dbReference type="KEGG" id="pmrn:116951166"/>
<keyword evidence="8" id="KW-0812">Transmembrane</keyword>
<dbReference type="FunFam" id="3.80.10.10:FF:000056">
    <property type="entry name" value="Leucine-rich repeat neuronal protein 1"/>
    <property type="match status" value="1"/>
</dbReference>